<evidence type="ECO:0000313" key="3">
    <source>
        <dbReference type="Proteomes" id="UP000053144"/>
    </source>
</evidence>
<dbReference type="Proteomes" id="UP000053144">
    <property type="component" value="Chromosome 10"/>
</dbReference>
<organism evidence="2 3">
    <name type="scientific">Phaseolus angularis</name>
    <name type="common">Azuki bean</name>
    <name type="synonym">Vigna angularis</name>
    <dbReference type="NCBI Taxonomy" id="3914"/>
    <lineage>
        <taxon>Eukaryota</taxon>
        <taxon>Viridiplantae</taxon>
        <taxon>Streptophyta</taxon>
        <taxon>Embryophyta</taxon>
        <taxon>Tracheophyta</taxon>
        <taxon>Spermatophyta</taxon>
        <taxon>Magnoliopsida</taxon>
        <taxon>eudicotyledons</taxon>
        <taxon>Gunneridae</taxon>
        <taxon>Pentapetalae</taxon>
        <taxon>rosids</taxon>
        <taxon>fabids</taxon>
        <taxon>Fabales</taxon>
        <taxon>Fabaceae</taxon>
        <taxon>Papilionoideae</taxon>
        <taxon>50 kb inversion clade</taxon>
        <taxon>NPAAA clade</taxon>
        <taxon>indigoferoid/millettioid clade</taxon>
        <taxon>Phaseoleae</taxon>
        <taxon>Vigna</taxon>
    </lineage>
</organism>
<feature type="compositionally biased region" description="Polar residues" evidence="1">
    <location>
        <begin position="16"/>
        <end position="30"/>
    </location>
</feature>
<feature type="compositionally biased region" description="Polar residues" evidence="1">
    <location>
        <begin position="53"/>
        <end position="66"/>
    </location>
</feature>
<proteinExistence type="predicted"/>
<reference evidence="3" key="1">
    <citation type="journal article" date="2015" name="Proc. Natl. Acad. Sci. U.S.A.">
        <title>Genome sequencing of adzuki bean (Vigna angularis) provides insight into high starch and low fat accumulation and domestication.</title>
        <authorList>
            <person name="Yang K."/>
            <person name="Tian Z."/>
            <person name="Chen C."/>
            <person name="Luo L."/>
            <person name="Zhao B."/>
            <person name="Wang Z."/>
            <person name="Yu L."/>
            <person name="Li Y."/>
            <person name="Sun Y."/>
            <person name="Li W."/>
            <person name="Chen Y."/>
            <person name="Li Y."/>
            <person name="Zhang Y."/>
            <person name="Ai D."/>
            <person name="Zhao J."/>
            <person name="Shang C."/>
            <person name="Ma Y."/>
            <person name="Wu B."/>
            <person name="Wang M."/>
            <person name="Gao L."/>
            <person name="Sun D."/>
            <person name="Zhang P."/>
            <person name="Guo F."/>
            <person name="Wang W."/>
            <person name="Li Y."/>
            <person name="Wang J."/>
            <person name="Varshney R.K."/>
            <person name="Wang J."/>
            <person name="Ling H.Q."/>
            <person name="Wan P."/>
        </authorList>
    </citation>
    <scope>NUCLEOTIDE SEQUENCE</scope>
    <source>
        <strain evidence="3">cv. Jingnong 6</strain>
    </source>
</reference>
<evidence type="ECO:0000313" key="2">
    <source>
        <dbReference type="EMBL" id="KOM56740.1"/>
    </source>
</evidence>
<dbReference type="EMBL" id="CM003380">
    <property type="protein sequence ID" value="KOM56740.1"/>
    <property type="molecule type" value="Genomic_DNA"/>
</dbReference>
<feature type="region of interest" description="Disordered" evidence="1">
    <location>
        <begin position="52"/>
        <end position="82"/>
    </location>
</feature>
<feature type="region of interest" description="Disordered" evidence="1">
    <location>
        <begin position="1"/>
        <end position="35"/>
    </location>
</feature>
<evidence type="ECO:0000256" key="1">
    <source>
        <dbReference type="SAM" id="MobiDB-lite"/>
    </source>
</evidence>
<name>A0A0L9VNW4_PHAAN</name>
<accession>A0A0L9VNW4</accession>
<dbReference type="Gramene" id="KOM56740">
    <property type="protein sequence ID" value="KOM56740"/>
    <property type="gene ID" value="LR48_Vigan10g263200"/>
</dbReference>
<gene>
    <name evidence="2" type="ORF">LR48_Vigan10g263200</name>
</gene>
<dbReference type="AlphaFoldDB" id="A0A0L9VNW4"/>
<sequence>MRSLGAATLEAFTPSCIKQQQRQHTPSSSPAELDAHVEMGEKWKADTDLVYSSMGSDGVQNMQKCKQNGGPHMALSDREAKE</sequence>
<protein>
    <submittedName>
        <fullName evidence="2">Uncharacterized protein</fullName>
    </submittedName>
</protein>